<evidence type="ECO:0000313" key="2">
    <source>
        <dbReference type="Proteomes" id="UP000042958"/>
    </source>
</evidence>
<dbReference type="AlphaFoldDB" id="A0A0F7U1C3"/>
<dbReference type="Proteomes" id="UP000042958">
    <property type="component" value="Unassembled WGS sequence"/>
</dbReference>
<sequence>MGTSYFRDITSESAFNANCHDDLENLFSDLNVVAASEWGRDHLFACRLIRRETQRPVLPTLSEYTRPSDLTSSTEIIDFVSGPPGPAYMAQSEHRLVRSSGYGMSLGQIWAALAMFKERAKRPRRNTLQEDYVDSRTIQVGSSSPQEISSQESSSVGYVDPVSHRLLAAPEDETIRLASCVIRHILYFGAPQDSVELSTVVEFRDAKVRLTAYTPVLRRRIVAIDDGGLCLRKELNGCFAVSKNHLAILEGKRHFQCFENGRPIISDKCLAQMTCEALVASIVDPFNELQPNGVIVINVTQHYLCFLHFEITEEYLLNFESPSPSSFLHVNSTPWFDLDSPSGRRQVVLNLCGLMRRELQP</sequence>
<protein>
    <submittedName>
        <fullName evidence="1">Uncharacterized protein</fullName>
    </submittedName>
</protein>
<dbReference type="STRING" id="104259.A0A0F7U1C3"/>
<organism evidence="1 2">
    <name type="scientific">Penicillium brasilianum</name>
    <dbReference type="NCBI Taxonomy" id="104259"/>
    <lineage>
        <taxon>Eukaryota</taxon>
        <taxon>Fungi</taxon>
        <taxon>Dikarya</taxon>
        <taxon>Ascomycota</taxon>
        <taxon>Pezizomycotina</taxon>
        <taxon>Eurotiomycetes</taxon>
        <taxon>Eurotiomycetidae</taxon>
        <taxon>Eurotiales</taxon>
        <taxon>Aspergillaceae</taxon>
        <taxon>Penicillium</taxon>
    </lineage>
</organism>
<keyword evidence="2" id="KW-1185">Reference proteome</keyword>
<name>A0A0F7U1C3_PENBI</name>
<evidence type="ECO:0000313" key="1">
    <source>
        <dbReference type="EMBL" id="CEJ62668.1"/>
    </source>
</evidence>
<gene>
    <name evidence="1" type="ORF">PMG11_11162</name>
</gene>
<dbReference type="OrthoDB" id="4646997at2759"/>
<dbReference type="EMBL" id="CDHK01000020">
    <property type="protein sequence ID" value="CEJ62668.1"/>
    <property type="molecule type" value="Genomic_DNA"/>
</dbReference>
<accession>A0A0F7U1C3</accession>
<reference evidence="2" key="1">
    <citation type="journal article" date="2015" name="Genome Announc.">
        <title>Draft genome sequence of the fungus Penicillium brasilianum MG11.</title>
        <authorList>
            <person name="Horn F."/>
            <person name="Linde J."/>
            <person name="Mattern D.J."/>
            <person name="Walther G."/>
            <person name="Guthke R."/>
            <person name="Brakhage A.A."/>
            <person name="Valiante V."/>
        </authorList>
    </citation>
    <scope>NUCLEOTIDE SEQUENCE [LARGE SCALE GENOMIC DNA]</scope>
    <source>
        <strain evidence="2">MG11</strain>
    </source>
</reference>
<proteinExistence type="predicted"/>